<dbReference type="InterPro" id="IPR016449">
    <property type="entry name" value="K_chnl_inward-rec_Kir"/>
</dbReference>
<gene>
    <name evidence="14" type="ORF">IPO85_11375</name>
</gene>
<evidence type="ECO:0000313" key="15">
    <source>
        <dbReference type="Proteomes" id="UP000808349"/>
    </source>
</evidence>
<reference evidence="14 15" key="1">
    <citation type="submission" date="2020-10" db="EMBL/GenBank/DDBJ databases">
        <title>Connecting structure to function with the recovery of over 1000 high-quality activated sludge metagenome-assembled genomes encoding full-length rRNA genes using long-read sequencing.</title>
        <authorList>
            <person name="Singleton C.M."/>
            <person name="Petriglieri F."/>
            <person name="Kristensen J.M."/>
            <person name="Kirkegaard R.H."/>
            <person name="Michaelsen T.Y."/>
            <person name="Andersen M.H."/>
            <person name="Karst S.M."/>
            <person name="Dueholm M.S."/>
            <person name="Nielsen P.H."/>
            <person name="Albertsen M."/>
        </authorList>
    </citation>
    <scope>NUCLEOTIDE SEQUENCE [LARGE SCALE GENOMIC DNA]</scope>
    <source>
        <strain evidence="14">Ribe_18-Q3-R11-54_BAT3C.373</strain>
    </source>
</reference>
<proteinExistence type="predicted"/>
<dbReference type="GO" id="GO:1990573">
    <property type="term" value="P:potassium ion import across plasma membrane"/>
    <property type="evidence" value="ECO:0007669"/>
    <property type="project" value="TreeGrafter"/>
</dbReference>
<evidence type="ECO:0000256" key="10">
    <source>
        <dbReference type="ARBA" id="ARBA00023303"/>
    </source>
</evidence>
<comment type="subcellular location">
    <subcellularLocation>
        <location evidence="1">Membrane</location>
        <topology evidence="1">Multi-pass membrane protein</topology>
    </subcellularLocation>
</comment>
<evidence type="ECO:0000256" key="4">
    <source>
        <dbReference type="ARBA" id="ARBA00022692"/>
    </source>
</evidence>
<feature type="transmembrane region" description="Helical" evidence="11">
    <location>
        <begin position="61"/>
        <end position="83"/>
    </location>
</feature>
<evidence type="ECO:0000313" key="14">
    <source>
        <dbReference type="EMBL" id="MBK9718091.1"/>
    </source>
</evidence>
<evidence type="ECO:0000256" key="1">
    <source>
        <dbReference type="ARBA" id="ARBA00004141"/>
    </source>
</evidence>
<dbReference type="AlphaFoldDB" id="A0A9D7XEX9"/>
<keyword evidence="6" id="KW-0630">Potassium</keyword>
<evidence type="ECO:0000259" key="13">
    <source>
        <dbReference type="Pfam" id="PF17655"/>
    </source>
</evidence>
<dbReference type="PRINTS" id="PR01320">
    <property type="entry name" value="KIRCHANNEL"/>
</dbReference>
<evidence type="ECO:0000256" key="2">
    <source>
        <dbReference type="ARBA" id="ARBA00022448"/>
    </source>
</evidence>
<keyword evidence="7 11" id="KW-1133">Transmembrane helix</keyword>
<feature type="transmembrane region" description="Helical" evidence="11">
    <location>
        <begin position="128"/>
        <end position="149"/>
    </location>
</feature>
<keyword evidence="10" id="KW-0407">Ion channel</keyword>
<dbReference type="EMBL" id="JADKFW010000007">
    <property type="protein sequence ID" value="MBK9718091.1"/>
    <property type="molecule type" value="Genomic_DNA"/>
</dbReference>
<keyword evidence="9 11" id="KW-0472">Membrane</keyword>
<dbReference type="SUPFAM" id="SSF81296">
    <property type="entry name" value="E set domains"/>
    <property type="match status" value="1"/>
</dbReference>
<dbReference type="SUPFAM" id="SSF81324">
    <property type="entry name" value="Voltage-gated potassium channels"/>
    <property type="match status" value="1"/>
</dbReference>
<sequence length="310" mass="35234">MAKEQHKIENENNKDDLGFGKAFSSSRGRLIREDGSFNVDRVGTKTKSLFHELIAMKWPTFLLMIFIFYAIINIFYAFIYFVIGIDQISGIEAGSWMHEFAQCYFFSVQSFTTVGYGGMHPQGYGANIISGIEALSGLLTFAIITGLVYSKFSKPKSKILFSKHVLLAPYKDIQSIQVRVSNEISNNILDLEASMIFGYVPKDGSTRILRILSLEIQKIALFPLSWTIVHPIDDKSPLKELFDGDTDDLEVEFLVILRGYDESYGQLINSMNAYTESHLVKNAKFVPMFELKDGKTMLYLEKIDEFIKLD</sequence>
<evidence type="ECO:0000256" key="8">
    <source>
        <dbReference type="ARBA" id="ARBA00023065"/>
    </source>
</evidence>
<dbReference type="GO" id="GO:0005886">
    <property type="term" value="C:plasma membrane"/>
    <property type="evidence" value="ECO:0007669"/>
    <property type="project" value="TreeGrafter"/>
</dbReference>
<keyword evidence="3" id="KW-0633">Potassium transport</keyword>
<evidence type="ECO:0000256" key="6">
    <source>
        <dbReference type="ARBA" id="ARBA00022958"/>
    </source>
</evidence>
<dbReference type="GO" id="GO:0034702">
    <property type="term" value="C:monoatomic ion channel complex"/>
    <property type="evidence" value="ECO:0007669"/>
    <property type="project" value="UniProtKB-KW"/>
</dbReference>
<dbReference type="Gene3D" id="1.10.287.70">
    <property type="match status" value="1"/>
</dbReference>
<accession>A0A9D7XEX9</accession>
<name>A0A9D7XEX9_9BACT</name>
<comment type="caution">
    <text evidence="14">The sequence shown here is derived from an EMBL/GenBank/DDBJ whole genome shotgun (WGS) entry which is preliminary data.</text>
</comment>
<dbReference type="PANTHER" id="PTHR11767">
    <property type="entry name" value="INWARD RECTIFIER POTASSIUM CHANNEL"/>
    <property type="match status" value="1"/>
</dbReference>
<dbReference type="GO" id="GO:0005242">
    <property type="term" value="F:inward rectifier potassium channel activity"/>
    <property type="evidence" value="ECO:0007669"/>
    <property type="project" value="InterPro"/>
</dbReference>
<dbReference type="GO" id="GO:0034765">
    <property type="term" value="P:regulation of monoatomic ion transmembrane transport"/>
    <property type="evidence" value="ECO:0007669"/>
    <property type="project" value="TreeGrafter"/>
</dbReference>
<dbReference type="InterPro" id="IPR041647">
    <property type="entry name" value="IRK_C"/>
</dbReference>
<feature type="domain" description="Inward rectifier potassium channel C-terminal" evidence="13">
    <location>
        <begin position="160"/>
        <end position="294"/>
    </location>
</feature>
<protein>
    <submittedName>
        <fullName evidence="14">Transporter</fullName>
    </submittedName>
</protein>
<keyword evidence="8" id="KW-0406">Ion transport</keyword>
<evidence type="ECO:0000256" key="5">
    <source>
        <dbReference type="ARBA" id="ARBA00022882"/>
    </source>
</evidence>
<dbReference type="InterPro" id="IPR013099">
    <property type="entry name" value="K_chnl_dom"/>
</dbReference>
<dbReference type="Pfam" id="PF07885">
    <property type="entry name" value="Ion_trans_2"/>
    <property type="match status" value="1"/>
</dbReference>
<evidence type="ECO:0000256" key="9">
    <source>
        <dbReference type="ARBA" id="ARBA00023136"/>
    </source>
</evidence>
<organism evidence="14 15">
    <name type="scientific">Candidatus Defluviibacterium haderslevense</name>
    <dbReference type="NCBI Taxonomy" id="2981993"/>
    <lineage>
        <taxon>Bacteria</taxon>
        <taxon>Pseudomonadati</taxon>
        <taxon>Bacteroidota</taxon>
        <taxon>Saprospiria</taxon>
        <taxon>Saprospirales</taxon>
        <taxon>Saprospiraceae</taxon>
        <taxon>Candidatus Defluviibacterium</taxon>
    </lineage>
</organism>
<keyword evidence="5" id="KW-0851">Voltage-gated channel</keyword>
<evidence type="ECO:0000256" key="7">
    <source>
        <dbReference type="ARBA" id="ARBA00022989"/>
    </source>
</evidence>
<dbReference type="Pfam" id="PF17655">
    <property type="entry name" value="IRK_C"/>
    <property type="match status" value="1"/>
</dbReference>
<dbReference type="InterPro" id="IPR013518">
    <property type="entry name" value="K_chnl_inward-rec_Kir_cyto"/>
</dbReference>
<evidence type="ECO:0000259" key="12">
    <source>
        <dbReference type="Pfam" id="PF07885"/>
    </source>
</evidence>
<keyword evidence="2" id="KW-0813">Transport</keyword>
<keyword evidence="4 11" id="KW-0812">Transmembrane</keyword>
<dbReference type="PANTHER" id="PTHR11767:SF102">
    <property type="entry name" value="INWARDLY RECTIFYING POTASSIUM CHANNEL 1, ISOFORM F"/>
    <property type="match status" value="1"/>
</dbReference>
<evidence type="ECO:0000256" key="3">
    <source>
        <dbReference type="ARBA" id="ARBA00022538"/>
    </source>
</evidence>
<evidence type="ECO:0000256" key="11">
    <source>
        <dbReference type="SAM" id="Phobius"/>
    </source>
</evidence>
<dbReference type="Proteomes" id="UP000808349">
    <property type="component" value="Unassembled WGS sequence"/>
</dbReference>
<dbReference type="PRINTS" id="PR00169">
    <property type="entry name" value="KCHANNEL"/>
</dbReference>
<dbReference type="InterPro" id="IPR014756">
    <property type="entry name" value="Ig_E-set"/>
</dbReference>
<dbReference type="Gene3D" id="2.60.40.1400">
    <property type="entry name" value="G protein-activated inward rectifier potassium channel 1"/>
    <property type="match status" value="1"/>
</dbReference>
<feature type="domain" description="Potassium channel" evidence="12">
    <location>
        <begin position="73"/>
        <end position="151"/>
    </location>
</feature>